<accession>A0A2T2XUV7</accession>
<feature type="region of interest" description="Disordered" evidence="1">
    <location>
        <begin position="232"/>
        <end position="251"/>
    </location>
</feature>
<keyword evidence="3" id="KW-1185">Reference proteome</keyword>
<dbReference type="Proteomes" id="UP000240892">
    <property type="component" value="Unassembled WGS sequence"/>
</dbReference>
<dbReference type="EMBL" id="PYHO01000055">
    <property type="protein sequence ID" value="PSR44042.1"/>
    <property type="molecule type" value="Genomic_DNA"/>
</dbReference>
<dbReference type="AlphaFoldDB" id="A0A2T2XUV7"/>
<feature type="region of interest" description="Disordered" evidence="1">
    <location>
        <begin position="190"/>
        <end position="213"/>
    </location>
</feature>
<feature type="region of interest" description="Disordered" evidence="1">
    <location>
        <begin position="15"/>
        <end position="40"/>
    </location>
</feature>
<comment type="caution">
    <text evidence="2">The sequence shown here is derived from an EMBL/GenBank/DDBJ whole genome shotgun (WGS) entry which is preliminary data.</text>
</comment>
<proteinExistence type="predicted"/>
<reference evidence="2 3" key="1">
    <citation type="submission" date="2018-03" db="EMBL/GenBank/DDBJ databases">
        <title>First report of an OXA-48+CTX-M-M-producing Kluyvera ascorbata clone recovered from patients admitted in a University Hospital in Madrid, Spain.</title>
        <authorList>
            <person name="Hernandez-Garcia M."/>
            <person name="Leon-Sampedro R."/>
            <person name="Perez-Viso B."/>
            <person name="Morosini M.I."/>
            <person name="Lopez-Fresnena N."/>
            <person name="Coque T.M."/>
            <person name="Bonten M."/>
            <person name="Malhotra-Kumar S."/>
            <person name="Ruiz-Garbajosa P."/>
            <person name="Canton R."/>
        </authorList>
    </citation>
    <scope>NUCLEOTIDE SEQUENCE [LARGE SCALE GENOMIC DNA]</scope>
    <source>
        <strain evidence="2 3">KA2</strain>
    </source>
</reference>
<protein>
    <submittedName>
        <fullName evidence="2">Uncharacterized protein</fullName>
    </submittedName>
</protein>
<dbReference type="RefSeq" id="WP_106931071.1">
    <property type="nucleotide sequence ID" value="NZ_CABMMU010000055.1"/>
</dbReference>
<feature type="compositionally biased region" description="Polar residues" evidence="1">
    <location>
        <begin position="15"/>
        <end position="26"/>
    </location>
</feature>
<gene>
    <name evidence="2" type="ORF">C8256_25360</name>
</gene>
<evidence type="ECO:0000313" key="3">
    <source>
        <dbReference type="Proteomes" id="UP000240892"/>
    </source>
</evidence>
<organism evidence="2 3">
    <name type="scientific">Kluyvera genomosp. 2</name>
    <dbReference type="NCBI Taxonomy" id="2774054"/>
    <lineage>
        <taxon>Bacteria</taxon>
        <taxon>Pseudomonadati</taxon>
        <taxon>Pseudomonadota</taxon>
        <taxon>Gammaproteobacteria</taxon>
        <taxon>Enterobacterales</taxon>
        <taxon>Enterobacteriaceae</taxon>
        <taxon>Kluyvera</taxon>
    </lineage>
</organism>
<name>A0A2T2XUV7_9ENTR</name>
<evidence type="ECO:0000313" key="2">
    <source>
        <dbReference type="EMBL" id="PSR44042.1"/>
    </source>
</evidence>
<sequence length="278" mass="30690">MSKVSLTALLGITGGANNVRNSQKPTLRQRKKSMSKKERSFAHLDAAANQTIVVQDQQQTQTLKPAGSYRISSQHSRGHNVAISEEGKNSPVLAVKLLRETKLSSSKIRARLREEPAALSKFTANFMEENMPGWEFLNDEEKSRTAMQLSIRDNDQNGYHASRNRASQTLKSLEEPLTDDEKQAMIENLRLDQNASDPDTPDNVAARKQADDEYQEQVARAIVARNNQMRSTGVFLPGDTRTAGGKPSAPRNELQMIKSGLKSGAIVVSQPSNGEIHP</sequence>
<evidence type="ECO:0000256" key="1">
    <source>
        <dbReference type="SAM" id="MobiDB-lite"/>
    </source>
</evidence>